<evidence type="ECO:0000256" key="1">
    <source>
        <dbReference type="ARBA" id="ARBA00022705"/>
    </source>
</evidence>
<dbReference type="GO" id="GO:0016887">
    <property type="term" value="F:ATP hydrolysis activity"/>
    <property type="evidence" value="ECO:0007669"/>
    <property type="project" value="InterPro"/>
</dbReference>
<dbReference type="GO" id="GO:0005524">
    <property type="term" value="F:ATP binding"/>
    <property type="evidence" value="ECO:0007669"/>
    <property type="project" value="UniProtKB-KW"/>
</dbReference>
<dbReference type="PANTHER" id="PTHR11669">
    <property type="entry name" value="REPLICATION FACTOR C / DNA POLYMERASE III GAMMA-TAU SUBUNIT"/>
    <property type="match status" value="1"/>
</dbReference>
<dbReference type="GO" id="GO:0005634">
    <property type="term" value="C:nucleus"/>
    <property type="evidence" value="ECO:0007669"/>
    <property type="project" value="TreeGrafter"/>
</dbReference>
<proteinExistence type="predicted"/>
<accession>A0A6C0KKT3</accession>
<evidence type="ECO:0000256" key="2">
    <source>
        <dbReference type="ARBA" id="ARBA00022741"/>
    </source>
</evidence>
<dbReference type="CDD" id="cd00009">
    <property type="entry name" value="AAA"/>
    <property type="match status" value="1"/>
</dbReference>
<evidence type="ECO:0000259" key="4">
    <source>
        <dbReference type="SMART" id="SM00382"/>
    </source>
</evidence>
<name>A0A6C0KKT3_9ZZZZ</name>
<dbReference type="InterPro" id="IPR050238">
    <property type="entry name" value="DNA_Rep/Repair_Clamp_Loader"/>
</dbReference>
<dbReference type="InterPro" id="IPR027417">
    <property type="entry name" value="P-loop_NTPase"/>
</dbReference>
<dbReference type="SUPFAM" id="SSF52540">
    <property type="entry name" value="P-loop containing nucleoside triphosphate hydrolases"/>
    <property type="match status" value="1"/>
</dbReference>
<keyword evidence="2" id="KW-0547">Nucleotide-binding</keyword>
<keyword evidence="1" id="KW-0235">DNA replication</keyword>
<sequence length="293" mass="35046">MNQPWIEKYRPNCLNDIVLSNTNRELIQNMIDKNYYPNTLFYGPPGTGKTTTILCLMDEYKKKHKCNKNYIHLNASHERGIEVIRNHIAQFADCSTFFEDHHKFVILDEMDSLTKQAQKQLFKVMKSSSKHRITFILICNYLNKVLPYIQESLIILYFNKTSFRCDDFIQQCLTQENIHIDQKDIDDIKKQYTHDLRSILNSLQNFQKKDITLSNSTCNSLMTNKNYISLYNKLTSIYDPFSLLSFFFMYLYESYDLDKDTIETMRSIIFHHDEENYFIDIFLPQIRKQYIKN</sequence>
<organism evidence="5">
    <name type="scientific">viral metagenome</name>
    <dbReference type="NCBI Taxonomy" id="1070528"/>
    <lineage>
        <taxon>unclassified sequences</taxon>
        <taxon>metagenomes</taxon>
        <taxon>organismal metagenomes</taxon>
    </lineage>
</organism>
<dbReference type="GO" id="GO:0005663">
    <property type="term" value="C:DNA replication factor C complex"/>
    <property type="evidence" value="ECO:0007669"/>
    <property type="project" value="TreeGrafter"/>
</dbReference>
<evidence type="ECO:0000256" key="3">
    <source>
        <dbReference type="ARBA" id="ARBA00022840"/>
    </source>
</evidence>
<feature type="domain" description="AAA+ ATPase" evidence="4">
    <location>
        <begin position="35"/>
        <end position="168"/>
    </location>
</feature>
<dbReference type="AlphaFoldDB" id="A0A6C0KKT3"/>
<dbReference type="PANTHER" id="PTHR11669:SF20">
    <property type="entry name" value="REPLICATION FACTOR C SUBUNIT 4"/>
    <property type="match status" value="1"/>
</dbReference>
<protein>
    <recommendedName>
        <fullName evidence="4">AAA+ ATPase domain-containing protein</fullName>
    </recommendedName>
</protein>
<dbReference type="Pfam" id="PF00004">
    <property type="entry name" value="AAA"/>
    <property type="match status" value="1"/>
</dbReference>
<keyword evidence="3" id="KW-0067">ATP-binding</keyword>
<dbReference type="SMART" id="SM00382">
    <property type="entry name" value="AAA"/>
    <property type="match status" value="1"/>
</dbReference>
<dbReference type="GO" id="GO:0006261">
    <property type="term" value="P:DNA-templated DNA replication"/>
    <property type="evidence" value="ECO:0007669"/>
    <property type="project" value="TreeGrafter"/>
</dbReference>
<evidence type="ECO:0000313" key="5">
    <source>
        <dbReference type="EMBL" id="QHU17781.1"/>
    </source>
</evidence>
<dbReference type="Gene3D" id="3.40.50.300">
    <property type="entry name" value="P-loop containing nucleotide triphosphate hydrolases"/>
    <property type="match status" value="1"/>
</dbReference>
<dbReference type="InterPro" id="IPR003593">
    <property type="entry name" value="AAA+_ATPase"/>
</dbReference>
<dbReference type="GO" id="GO:0006281">
    <property type="term" value="P:DNA repair"/>
    <property type="evidence" value="ECO:0007669"/>
    <property type="project" value="TreeGrafter"/>
</dbReference>
<dbReference type="GO" id="GO:0003689">
    <property type="term" value="F:DNA clamp loader activity"/>
    <property type="evidence" value="ECO:0007669"/>
    <property type="project" value="TreeGrafter"/>
</dbReference>
<dbReference type="EMBL" id="MN740918">
    <property type="protein sequence ID" value="QHU17781.1"/>
    <property type="molecule type" value="Genomic_DNA"/>
</dbReference>
<dbReference type="InterPro" id="IPR003959">
    <property type="entry name" value="ATPase_AAA_core"/>
</dbReference>
<reference evidence="5" key="1">
    <citation type="journal article" date="2020" name="Nature">
        <title>Giant virus diversity and host interactions through global metagenomics.</title>
        <authorList>
            <person name="Schulz F."/>
            <person name="Roux S."/>
            <person name="Paez-Espino D."/>
            <person name="Jungbluth S."/>
            <person name="Walsh D.A."/>
            <person name="Denef V.J."/>
            <person name="McMahon K.D."/>
            <person name="Konstantinidis K.T."/>
            <person name="Eloe-Fadrosh E.A."/>
            <person name="Kyrpides N.C."/>
            <person name="Woyke T."/>
        </authorList>
    </citation>
    <scope>NUCLEOTIDE SEQUENCE</scope>
    <source>
        <strain evidence="5">GVMAG-S-3300012919-55</strain>
    </source>
</reference>